<name>A0A8S1M946_PARPR</name>
<reference evidence="2" key="1">
    <citation type="submission" date="2021-01" db="EMBL/GenBank/DDBJ databases">
        <authorList>
            <consortium name="Genoscope - CEA"/>
            <person name="William W."/>
        </authorList>
    </citation>
    <scope>NUCLEOTIDE SEQUENCE</scope>
</reference>
<accession>A0A8S1M946</accession>
<comment type="similarity">
    <text evidence="1">Belongs to the VPS13 family.</text>
</comment>
<evidence type="ECO:0000256" key="1">
    <source>
        <dbReference type="ARBA" id="ARBA00006545"/>
    </source>
</evidence>
<evidence type="ECO:0008006" key="4">
    <source>
        <dbReference type="Google" id="ProtNLM"/>
    </source>
</evidence>
<organism evidence="2 3">
    <name type="scientific">Paramecium primaurelia</name>
    <dbReference type="NCBI Taxonomy" id="5886"/>
    <lineage>
        <taxon>Eukaryota</taxon>
        <taxon>Sar</taxon>
        <taxon>Alveolata</taxon>
        <taxon>Ciliophora</taxon>
        <taxon>Intramacronucleata</taxon>
        <taxon>Oligohymenophorea</taxon>
        <taxon>Peniculida</taxon>
        <taxon>Parameciidae</taxon>
        <taxon>Paramecium</taxon>
    </lineage>
</organism>
<dbReference type="GO" id="GO:0006623">
    <property type="term" value="P:protein targeting to vacuole"/>
    <property type="evidence" value="ECO:0007669"/>
    <property type="project" value="TreeGrafter"/>
</dbReference>
<comment type="caution">
    <text evidence="2">The sequence shown here is derived from an EMBL/GenBank/DDBJ whole genome shotgun (WGS) entry which is preliminary data.</text>
</comment>
<sequence>MTNCYTTWDQLQNKMMQNYKDAIFSNLYKLVGSIDLLGNPIGLIENVQEGFQDLFEMPYDGFVQGPLEGGLGIVKGVGFLTKGVVSGTFNSVSKITGSVASGISQLSMDDDYLHYRQLQNSKKAKTLVHGLGQGMVSLASGVGYGLAGLVTQPYQGAEKDGVGGFFKGVSKGIAGLVIKPVTGALDLVSKTSEGVKNTANFFDEKPNEMRKRLPRIFYGEEQILRNYMLQDSEIMYILDKLIPGLILIDTFVFMITKYKFAYVITTKQFILLEILKKQILIAFNNDNLKAYESQQKEYKIYLYNSKIIYKERAKVKAFIEQKKECLVIKQSDEKIHQFLNEKLKQILQLMYDV</sequence>
<dbReference type="PANTHER" id="PTHR16166:SF93">
    <property type="entry name" value="INTERMEMBRANE LIPID TRANSFER PROTEIN VPS13"/>
    <property type="match status" value="1"/>
</dbReference>
<keyword evidence="3" id="KW-1185">Reference proteome</keyword>
<dbReference type="InterPro" id="IPR026847">
    <property type="entry name" value="VPS13"/>
</dbReference>
<evidence type="ECO:0000313" key="2">
    <source>
        <dbReference type="EMBL" id="CAD8076677.1"/>
    </source>
</evidence>
<dbReference type="EMBL" id="CAJJDM010000058">
    <property type="protein sequence ID" value="CAD8076677.1"/>
    <property type="molecule type" value="Genomic_DNA"/>
</dbReference>
<dbReference type="Proteomes" id="UP000688137">
    <property type="component" value="Unassembled WGS sequence"/>
</dbReference>
<protein>
    <recommendedName>
        <fullName evidence="4">Vacuolar protein sorting-associated protein 13 DH-like domain-containing protein</fullName>
    </recommendedName>
</protein>
<dbReference type="PANTHER" id="PTHR16166">
    <property type="entry name" value="VACUOLAR PROTEIN SORTING-ASSOCIATED PROTEIN VPS13"/>
    <property type="match status" value="1"/>
</dbReference>
<dbReference type="GO" id="GO:0045053">
    <property type="term" value="P:protein retention in Golgi apparatus"/>
    <property type="evidence" value="ECO:0007669"/>
    <property type="project" value="TreeGrafter"/>
</dbReference>
<proteinExistence type="inferred from homology"/>
<gene>
    <name evidence="2" type="ORF">PPRIM_AZ9-3.1.T0570001</name>
</gene>
<evidence type="ECO:0000313" key="3">
    <source>
        <dbReference type="Proteomes" id="UP000688137"/>
    </source>
</evidence>
<dbReference type="AlphaFoldDB" id="A0A8S1M946"/>